<feature type="transmembrane region" description="Helical" evidence="1">
    <location>
        <begin position="67"/>
        <end position="90"/>
    </location>
</feature>
<evidence type="ECO:0000256" key="1">
    <source>
        <dbReference type="SAM" id="Phobius"/>
    </source>
</evidence>
<dbReference type="Proteomes" id="UP001059617">
    <property type="component" value="Chromosome"/>
</dbReference>
<reference evidence="2" key="1">
    <citation type="submission" date="2021-04" db="EMBL/GenBank/DDBJ databases">
        <authorList>
            <person name="Hartkoorn R.C."/>
            <person name="Beaudoing E."/>
            <person name="Hot D."/>
        </authorList>
    </citation>
    <scope>NUCLEOTIDE SEQUENCE</scope>
    <source>
        <strain evidence="2">NRRL B-16292</strain>
    </source>
</reference>
<dbReference type="RefSeq" id="WP_259860945.1">
    <property type="nucleotide sequence ID" value="NZ_BAAAST010000024.1"/>
</dbReference>
<proteinExistence type="predicted"/>
<keyword evidence="1" id="KW-0812">Transmembrane</keyword>
<keyword evidence="3" id="KW-1185">Reference proteome</keyword>
<protein>
    <submittedName>
        <fullName evidence="2">Uncharacterized protein</fullName>
    </submittedName>
</protein>
<evidence type="ECO:0000313" key="3">
    <source>
        <dbReference type="Proteomes" id="UP001059617"/>
    </source>
</evidence>
<dbReference type="EMBL" id="CP073720">
    <property type="protein sequence ID" value="UWP83165.1"/>
    <property type="molecule type" value="Genomic_DNA"/>
</dbReference>
<accession>A0ABY5W1A1</accession>
<evidence type="ECO:0000313" key="2">
    <source>
        <dbReference type="EMBL" id="UWP83165.1"/>
    </source>
</evidence>
<keyword evidence="1" id="KW-1133">Transmembrane helix</keyword>
<name>A0ABY5W1A1_9ACTN</name>
<gene>
    <name evidence="2" type="ORF">Dfulv_02325</name>
</gene>
<organism evidence="2 3">
    <name type="scientific">Dactylosporangium fulvum</name>
    <dbReference type="NCBI Taxonomy" id="53359"/>
    <lineage>
        <taxon>Bacteria</taxon>
        <taxon>Bacillati</taxon>
        <taxon>Actinomycetota</taxon>
        <taxon>Actinomycetes</taxon>
        <taxon>Micromonosporales</taxon>
        <taxon>Micromonosporaceae</taxon>
        <taxon>Dactylosporangium</taxon>
    </lineage>
</organism>
<sequence length="91" mass="9845">MAQAAAFFGVGLLLVLLGLILATDFRGITTKHIALSSNLVGPISPFRRGRTEDDLRQRQFLFVVLERLLGCLFVLMGAGLVVAAVISLFVE</sequence>
<reference evidence="2" key="2">
    <citation type="submission" date="2022-09" db="EMBL/GenBank/DDBJ databases">
        <title>Biosynthetic gene clusters of Dactylosporangioum fulvum.</title>
        <authorList>
            <person name="Caradec T."/>
        </authorList>
    </citation>
    <scope>NUCLEOTIDE SEQUENCE</scope>
    <source>
        <strain evidence="2">NRRL B-16292</strain>
    </source>
</reference>
<keyword evidence="1" id="KW-0472">Membrane</keyword>